<dbReference type="GO" id="GO:0003677">
    <property type="term" value="F:DNA binding"/>
    <property type="evidence" value="ECO:0007669"/>
    <property type="project" value="UniProtKB-UniRule"/>
</dbReference>
<dbReference type="InterPro" id="IPR018478">
    <property type="entry name" value="Sporu_reg_WhiA_N_dom"/>
</dbReference>
<dbReference type="GO" id="GO:0043937">
    <property type="term" value="P:regulation of sporulation"/>
    <property type="evidence" value="ECO:0007669"/>
    <property type="project" value="InterPro"/>
</dbReference>
<dbReference type="InterPro" id="IPR039518">
    <property type="entry name" value="WhiA_LAGLIDADG_dom"/>
</dbReference>
<keyword evidence="9" id="KW-1185">Reference proteome</keyword>
<dbReference type="Pfam" id="PF10298">
    <property type="entry name" value="WhiA_N"/>
    <property type="match status" value="1"/>
</dbReference>
<evidence type="ECO:0000259" key="5">
    <source>
        <dbReference type="Pfam" id="PF02650"/>
    </source>
</evidence>
<name>A0A1M6FYP2_9FIRM</name>
<comment type="similarity">
    <text evidence="4">Belongs to the WhiA family.</text>
</comment>
<evidence type="ECO:0000313" key="9">
    <source>
        <dbReference type="Proteomes" id="UP000184052"/>
    </source>
</evidence>
<feature type="domain" description="Sporulation regulator WhiA C-terminal" evidence="5">
    <location>
        <begin position="225"/>
        <end position="308"/>
    </location>
</feature>
<evidence type="ECO:0000256" key="3">
    <source>
        <dbReference type="ARBA" id="ARBA00023306"/>
    </source>
</evidence>
<dbReference type="PANTHER" id="PTHR37307">
    <property type="entry name" value="CELL DIVISION PROTEIN WHIA-RELATED"/>
    <property type="match status" value="1"/>
</dbReference>
<dbReference type="Gene3D" id="3.10.28.10">
    <property type="entry name" value="Homing endonucleases"/>
    <property type="match status" value="1"/>
</dbReference>
<dbReference type="GO" id="GO:0051301">
    <property type="term" value="P:cell division"/>
    <property type="evidence" value="ECO:0007669"/>
    <property type="project" value="UniProtKB-UniRule"/>
</dbReference>
<reference evidence="8 9" key="1">
    <citation type="submission" date="2016-11" db="EMBL/GenBank/DDBJ databases">
        <authorList>
            <person name="Jaros S."/>
            <person name="Januszkiewicz K."/>
            <person name="Wedrychowicz H."/>
        </authorList>
    </citation>
    <scope>NUCLEOTIDE SEQUENCE [LARGE SCALE GENOMIC DNA]</scope>
    <source>
        <strain evidence="8 9">DSM 17477</strain>
    </source>
</reference>
<evidence type="ECO:0000313" key="8">
    <source>
        <dbReference type="EMBL" id="SHJ02734.1"/>
    </source>
</evidence>
<feature type="domain" description="WhiA LAGLIDADG-like" evidence="7">
    <location>
        <begin position="131"/>
        <end position="222"/>
    </location>
</feature>
<dbReference type="InterPro" id="IPR003802">
    <property type="entry name" value="Sporulation_regulator_WhiA"/>
</dbReference>
<evidence type="ECO:0000256" key="1">
    <source>
        <dbReference type="ARBA" id="ARBA00022618"/>
    </source>
</evidence>
<proteinExistence type="inferred from homology"/>
<keyword evidence="1 4" id="KW-0132">Cell division</keyword>
<dbReference type="SUPFAM" id="SSF55608">
    <property type="entry name" value="Homing endonucleases"/>
    <property type="match status" value="1"/>
</dbReference>
<evidence type="ECO:0000256" key="2">
    <source>
        <dbReference type="ARBA" id="ARBA00023125"/>
    </source>
</evidence>
<dbReference type="RefSeq" id="WP_073049044.1">
    <property type="nucleotide sequence ID" value="NZ_FQZL01000009.1"/>
</dbReference>
<dbReference type="Pfam" id="PF02650">
    <property type="entry name" value="HTH_WhiA"/>
    <property type="match status" value="1"/>
</dbReference>
<dbReference type="HAMAP" id="MF_01420">
    <property type="entry name" value="HTH_type_WhiA"/>
    <property type="match status" value="1"/>
</dbReference>
<dbReference type="NCBIfam" id="TIGR00647">
    <property type="entry name" value="DNA_bind_WhiA"/>
    <property type="match status" value="1"/>
</dbReference>
<organism evidence="8 9">
    <name type="scientific">Dethiosulfatibacter aminovorans DSM 17477</name>
    <dbReference type="NCBI Taxonomy" id="1121476"/>
    <lineage>
        <taxon>Bacteria</taxon>
        <taxon>Bacillati</taxon>
        <taxon>Bacillota</taxon>
        <taxon>Tissierellia</taxon>
        <taxon>Dethiosulfatibacter</taxon>
    </lineage>
</organism>
<accession>A0A1M6FYP2</accession>
<keyword evidence="2 4" id="KW-0238">DNA-binding</keyword>
<dbReference type="Pfam" id="PF14527">
    <property type="entry name" value="LAGLIDADG_WhiA"/>
    <property type="match status" value="1"/>
</dbReference>
<dbReference type="AlphaFoldDB" id="A0A1M6FYP2"/>
<feature type="domain" description="Sporulation transcription regulator WhiA N-terminal" evidence="6">
    <location>
        <begin position="19"/>
        <end position="101"/>
    </location>
</feature>
<evidence type="ECO:0000259" key="7">
    <source>
        <dbReference type="Pfam" id="PF14527"/>
    </source>
</evidence>
<dbReference type="PANTHER" id="PTHR37307:SF1">
    <property type="entry name" value="CELL DIVISION PROTEIN WHIA-RELATED"/>
    <property type="match status" value="1"/>
</dbReference>
<evidence type="ECO:0000259" key="6">
    <source>
        <dbReference type="Pfam" id="PF10298"/>
    </source>
</evidence>
<protein>
    <recommendedName>
        <fullName evidence="4">Probable cell division protein WhiA</fullName>
    </recommendedName>
</protein>
<dbReference type="InterPro" id="IPR027434">
    <property type="entry name" value="Homing_endonucl"/>
</dbReference>
<sequence>MSFSSTAKNEICRKNIEKNCCALSELAALIRTTGSISLKGRRNISIDFSTENAAIARRIYSLLKILYNEHADVESRKTNRLKRGNSYKIKFHGNTKKLLKDSLVITNDEFNLLNLNNGIPFSLLENDCCKRSYIRGVFLGCGSISDPEKNYHLEFVNSNENHACDFSKLLTYYGLNARIVNRKNYFVNYIKESEQIVDLLNIIGAYNSLLKIENIRVVKGMRNSVNRIINCETANLTKTVDAAVRQLSSIRKIRDTIGLEKLPAPLQELAQTRLDNPEASLKELGELLTPPVGKSGVNHRLKKIENIAENLSEERSTK</sequence>
<dbReference type="OrthoDB" id="401278at2"/>
<evidence type="ECO:0000256" key="4">
    <source>
        <dbReference type="HAMAP-Rule" id="MF_01420"/>
    </source>
</evidence>
<comment type="function">
    <text evidence="4">Involved in cell division and chromosome segregation.</text>
</comment>
<dbReference type="InterPro" id="IPR023054">
    <property type="entry name" value="Sporulation_regulator_WhiA_C"/>
</dbReference>
<keyword evidence="3 4" id="KW-0131">Cell cycle</keyword>
<dbReference type="Proteomes" id="UP000184052">
    <property type="component" value="Unassembled WGS sequence"/>
</dbReference>
<gene>
    <name evidence="4" type="primary">whiA</name>
    <name evidence="8" type="ORF">SAMN02745751_01587</name>
</gene>
<dbReference type="EMBL" id="FQZL01000009">
    <property type="protein sequence ID" value="SHJ02734.1"/>
    <property type="molecule type" value="Genomic_DNA"/>
</dbReference>
<dbReference type="STRING" id="1121476.SAMN02745751_01587"/>